<organism evidence="2 3">
    <name type="scientific">Vespula maculifrons</name>
    <name type="common">Eastern yellow jacket</name>
    <name type="synonym">Wasp</name>
    <dbReference type="NCBI Taxonomy" id="7453"/>
    <lineage>
        <taxon>Eukaryota</taxon>
        <taxon>Metazoa</taxon>
        <taxon>Ecdysozoa</taxon>
        <taxon>Arthropoda</taxon>
        <taxon>Hexapoda</taxon>
        <taxon>Insecta</taxon>
        <taxon>Pterygota</taxon>
        <taxon>Neoptera</taxon>
        <taxon>Endopterygota</taxon>
        <taxon>Hymenoptera</taxon>
        <taxon>Apocrita</taxon>
        <taxon>Aculeata</taxon>
        <taxon>Vespoidea</taxon>
        <taxon>Vespidae</taxon>
        <taxon>Vespinae</taxon>
        <taxon>Vespula</taxon>
    </lineage>
</organism>
<evidence type="ECO:0000313" key="2">
    <source>
        <dbReference type="EMBL" id="KAL2739749.1"/>
    </source>
</evidence>
<feature type="region of interest" description="Disordered" evidence="1">
    <location>
        <begin position="259"/>
        <end position="285"/>
    </location>
</feature>
<dbReference type="Proteomes" id="UP001607303">
    <property type="component" value="Unassembled WGS sequence"/>
</dbReference>
<feature type="compositionally biased region" description="Polar residues" evidence="1">
    <location>
        <begin position="108"/>
        <end position="120"/>
    </location>
</feature>
<feature type="region of interest" description="Disordered" evidence="1">
    <location>
        <begin position="67"/>
        <end position="168"/>
    </location>
</feature>
<protein>
    <submittedName>
        <fullName evidence="2">Zinc finger and BTB domain-containing protein 49 isoform X1</fullName>
    </submittedName>
</protein>
<reference evidence="2 3" key="1">
    <citation type="journal article" date="2024" name="Ann. Entomol. Soc. Am.">
        <title>Genomic analyses of the southern and eastern yellowjacket wasps (Hymenoptera: Vespidae) reveal evolutionary signatures of social life.</title>
        <authorList>
            <person name="Catto M.A."/>
            <person name="Caine P.B."/>
            <person name="Orr S.E."/>
            <person name="Hunt B.G."/>
            <person name="Goodisman M.A.D."/>
        </authorList>
    </citation>
    <scope>NUCLEOTIDE SEQUENCE [LARGE SCALE GENOMIC DNA]</scope>
    <source>
        <strain evidence="2">232</strain>
        <tissue evidence="2">Head and thorax</tissue>
    </source>
</reference>
<comment type="caution">
    <text evidence="2">The sequence shown here is derived from an EMBL/GenBank/DDBJ whole genome shotgun (WGS) entry which is preliminary data.</text>
</comment>
<keyword evidence="3" id="KW-1185">Reference proteome</keyword>
<proteinExistence type="predicted"/>
<feature type="compositionally biased region" description="Polar residues" evidence="1">
    <location>
        <begin position="67"/>
        <end position="77"/>
    </location>
</feature>
<accession>A0ABD2C3Y8</accession>
<feature type="compositionally biased region" description="Polar residues" evidence="1">
    <location>
        <begin position="84"/>
        <end position="100"/>
    </location>
</feature>
<name>A0ABD2C3Y8_VESMC</name>
<sequence length="342" mass="37777">MNFPPFGGHFPGTIPSIHQFATDGSGGAGARYANHFPNQPPIGVPVMGKYRPETNGVQTPQSQVMMNNKANYPNSNVHHYPNVPYSQAQPVQQRPSNSPGMQEKRSYHQQATETINQQDVCNLLQDKDKSKDKKTDEQRNGDTATNGGQQDYTMHQHHQQHAHTQTPATMPATWQSLATPGSTVADYLSHLPASTLPLSLHHFLKYSAESIKKESEMAQTTSVAVATTTTPNIMMYSTESTAEQCIQYANDDRVSIVRSSRRASRSSPILSPATRELPSSPSKQHSSYSYFASYIASSSLGRSQCGAPIERYSACYTQPLSDARARLSRTRKRFLRAGEDLD</sequence>
<gene>
    <name evidence="2" type="ORF">V1477_011138</name>
</gene>
<dbReference type="EMBL" id="JAYRBN010000061">
    <property type="protein sequence ID" value="KAL2739749.1"/>
    <property type="molecule type" value="Genomic_DNA"/>
</dbReference>
<evidence type="ECO:0000256" key="1">
    <source>
        <dbReference type="SAM" id="MobiDB-lite"/>
    </source>
</evidence>
<dbReference type="AlphaFoldDB" id="A0ABD2C3Y8"/>
<feature type="compositionally biased region" description="Polar residues" evidence="1">
    <location>
        <begin position="141"/>
        <end position="152"/>
    </location>
</feature>
<feature type="compositionally biased region" description="Basic and acidic residues" evidence="1">
    <location>
        <begin position="125"/>
        <end position="140"/>
    </location>
</feature>
<feature type="compositionally biased region" description="Low complexity" evidence="1">
    <location>
        <begin position="265"/>
        <end position="285"/>
    </location>
</feature>
<evidence type="ECO:0000313" key="3">
    <source>
        <dbReference type="Proteomes" id="UP001607303"/>
    </source>
</evidence>